<dbReference type="InterPro" id="IPR053812">
    <property type="entry name" value="HTH_Sigma70_ECF-like"/>
</dbReference>
<organism evidence="5 6">
    <name type="scientific">Gimesia chilikensis</name>
    <dbReference type="NCBI Taxonomy" id="2605989"/>
    <lineage>
        <taxon>Bacteria</taxon>
        <taxon>Pseudomonadati</taxon>
        <taxon>Planctomycetota</taxon>
        <taxon>Planctomycetia</taxon>
        <taxon>Planctomycetales</taxon>
        <taxon>Planctomycetaceae</taxon>
        <taxon>Gimesia</taxon>
    </lineage>
</organism>
<dbReference type="InterPro" id="IPR011517">
    <property type="entry name" value="RNA_pol_sigma70_ECF-like"/>
</dbReference>
<dbReference type="NCBIfam" id="TIGR02937">
    <property type="entry name" value="sigma70-ECF"/>
    <property type="match status" value="1"/>
</dbReference>
<dbReference type="SUPFAM" id="SSF88659">
    <property type="entry name" value="Sigma3 and sigma4 domains of RNA polymerase sigma factors"/>
    <property type="match status" value="1"/>
</dbReference>
<evidence type="ECO:0000256" key="3">
    <source>
        <dbReference type="ARBA" id="ARBA00023163"/>
    </source>
</evidence>
<dbReference type="Proteomes" id="UP000320421">
    <property type="component" value="Chromosome"/>
</dbReference>
<proteinExistence type="predicted"/>
<gene>
    <name evidence="5" type="ORF">HG66A1_13990</name>
</gene>
<dbReference type="InterPro" id="IPR014284">
    <property type="entry name" value="RNA_pol_sigma-70_dom"/>
</dbReference>
<keyword evidence="3" id="KW-0804">Transcription</keyword>
<evidence type="ECO:0000256" key="2">
    <source>
        <dbReference type="ARBA" id="ARBA00023082"/>
    </source>
</evidence>
<protein>
    <submittedName>
        <fullName evidence="5">RNA polymerase sigma factor SigL</fullName>
    </submittedName>
</protein>
<keyword evidence="2" id="KW-0731">Sigma factor</keyword>
<dbReference type="AlphaFoldDB" id="A0A517PJS6"/>
<dbReference type="PANTHER" id="PTHR43133">
    <property type="entry name" value="RNA POLYMERASE ECF-TYPE SIGMA FACTO"/>
    <property type="match status" value="1"/>
</dbReference>
<dbReference type="InterPro" id="IPR039425">
    <property type="entry name" value="RNA_pol_sigma-70-like"/>
</dbReference>
<reference evidence="5 6" key="1">
    <citation type="submission" date="2019-02" db="EMBL/GenBank/DDBJ databases">
        <title>Deep-cultivation of Planctomycetes and their phenomic and genomic characterization uncovers novel biology.</title>
        <authorList>
            <person name="Wiegand S."/>
            <person name="Jogler M."/>
            <person name="Boedeker C."/>
            <person name="Pinto D."/>
            <person name="Vollmers J."/>
            <person name="Rivas-Marin E."/>
            <person name="Kohn T."/>
            <person name="Peeters S.H."/>
            <person name="Heuer A."/>
            <person name="Rast P."/>
            <person name="Oberbeckmann S."/>
            <person name="Bunk B."/>
            <person name="Jeske O."/>
            <person name="Meyerdierks A."/>
            <person name="Storesund J.E."/>
            <person name="Kallscheuer N."/>
            <person name="Luecker S."/>
            <person name="Lage O.M."/>
            <person name="Pohl T."/>
            <person name="Merkel B.J."/>
            <person name="Hornburger P."/>
            <person name="Mueller R.-W."/>
            <person name="Bruemmer F."/>
            <person name="Labrenz M."/>
            <person name="Spormann A.M."/>
            <person name="Op den Camp H."/>
            <person name="Overmann J."/>
            <person name="Amann R."/>
            <person name="Jetten M.S.M."/>
            <person name="Mascher T."/>
            <person name="Medema M.H."/>
            <person name="Devos D.P."/>
            <person name="Kaster A.-K."/>
            <person name="Ovreas L."/>
            <person name="Rohde M."/>
            <person name="Galperin M.Y."/>
            <person name="Jogler C."/>
        </authorList>
    </citation>
    <scope>NUCLEOTIDE SEQUENCE [LARGE SCALE GENOMIC DNA]</scope>
    <source>
        <strain evidence="5 6">HG66A1</strain>
    </source>
</reference>
<name>A0A517PJS6_9PLAN</name>
<accession>A0A517PJS6</accession>
<keyword evidence="1" id="KW-0805">Transcription regulation</keyword>
<dbReference type="GO" id="GO:0016987">
    <property type="term" value="F:sigma factor activity"/>
    <property type="evidence" value="ECO:0007669"/>
    <property type="project" value="UniProtKB-KW"/>
</dbReference>
<dbReference type="Gene3D" id="1.10.10.10">
    <property type="entry name" value="Winged helix-like DNA-binding domain superfamily/Winged helix DNA-binding domain"/>
    <property type="match status" value="1"/>
</dbReference>
<dbReference type="Pfam" id="PF07638">
    <property type="entry name" value="Sigma70_ECF"/>
    <property type="match status" value="1"/>
</dbReference>
<dbReference type="PANTHER" id="PTHR43133:SF39">
    <property type="entry name" value="SIMILAR TO RNA POLYMERASE SIGMA-E FACTOR"/>
    <property type="match status" value="1"/>
</dbReference>
<keyword evidence="6" id="KW-1185">Reference proteome</keyword>
<feature type="domain" description="RNA polymerase sigma-70 ECF-like HTH" evidence="4">
    <location>
        <begin position="10"/>
        <end position="193"/>
    </location>
</feature>
<evidence type="ECO:0000313" key="5">
    <source>
        <dbReference type="EMBL" id="QDT19632.1"/>
    </source>
</evidence>
<dbReference type="NCBIfam" id="TIGR02999">
    <property type="entry name" value="Sig-70_X6"/>
    <property type="match status" value="1"/>
</dbReference>
<sequence length="202" mass="22676">MERLNKASVMTEFTEILQAIDSGDSQAADRLLPIVYDELRKLAANHLAHEQPGQTLQPTALVHEAYLRLLGGSSPEQWNSRGHFFGAAAIAIRRILIENARRKRSLKRGGEFQRQEFHEQLPPELPEPLEDLLALDEALQKLSHEYPDIAELVQLTYFAGLTTTEAAEVLGISPSTAGRHWAFARAWLRREIEGGLANSKKF</sequence>
<evidence type="ECO:0000313" key="6">
    <source>
        <dbReference type="Proteomes" id="UP000320421"/>
    </source>
</evidence>
<dbReference type="InterPro" id="IPR036388">
    <property type="entry name" value="WH-like_DNA-bd_sf"/>
</dbReference>
<evidence type="ECO:0000256" key="1">
    <source>
        <dbReference type="ARBA" id="ARBA00023015"/>
    </source>
</evidence>
<dbReference type="InterPro" id="IPR013324">
    <property type="entry name" value="RNA_pol_sigma_r3/r4-like"/>
</dbReference>
<evidence type="ECO:0000259" key="4">
    <source>
        <dbReference type="Pfam" id="PF07638"/>
    </source>
</evidence>
<dbReference type="GO" id="GO:0006352">
    <property type="term" value="P:DNA-templated transcription initiation"/>
    <property type="evidence" value="ECO:0007669"/>
    <property type="project" value="InterPro"/>
</dbReference>
<dbReference type="EMBL" id="CP036266">
    <property type="protein sequence ID" value="QDT19632.1"/>
    <property type="molecule type" value="Genomic_DNA"/>
</dbReference>